<reference evidence="2" key="1">
    <citation type="journal article" date="2014" name="Int. J. Syst. Evol. Microbiol.">
        <title>Complete genome of a new Firmicutes species belonging to the dominant human colonic microbiota ('Ruminococcus bicirculans') reveals two chromosomes and a selective capacity to utilize plant glucans.</title>
        <authorList>
            <consortium name="NISC Comparative Sequencing Program"/>
            <person name="Wegmann U."/>
            <person name="Louis P."/>
            <person name="Goesmann A."/>
            <person name="Henrissat B."/>
            <person name="Duncan S.H."/>
            <person name="Flint H.J."/>
        </authorList>
    </citation>
    <scope>NUCLEOTIDE SEQUENCE</scope>
    <source>
        <strain evidence="2">VKM Ac-1246</strain>
    </source>
</reference>
<proteinExistence type="predicted"/>
<dbReference type="EMBL" id="BSEL01000005">
    <property type="protein sequence ID" value="GLJ68573.1"/>
    <property type="molecule type" value="Genomic_DNA"/>
</dbReference>
<dbReference type="SMART" id="SM00530">
    <property type="entry name" value="HTH_XRE"/>
    <property type="match status" value="1"/>
</dbReference>
<evidence type="ECO:0000313" key="2">
    <source>
        <dbReference type="EMBL" id="GLJ68573.1"/>
    </source>
</evidence>
<comment type="caution">
    <text evidence="2">The sequence shown here is derived from an EMBL/GenBank/DDBJ whole genome shotgun (WGS) entry which is preliminary data.</text>
</comment>
<evidence type="ECO:0000259" key="1">
    <source>
        <dbReference type="PROSITE" id="PS50943"/>
    </source>
</evidence>
<dbReference type="Gene3D" id="3.30.450.180">
    <property type="match status" value="1"/>
</dbReference>
<dbReference type="PANTHER" id="PTHR35010:SF2">
    <property type="entry name" value="BLL4672 PROTEIN"/>
    <property type="match status" value="1"/>
</dbReference>
<feature type="domain" description="HTH cro/C1-type" evidence="1">
    <location>
        <begin position="35"/>
        <end position="86"/>
    </location>
</feature>
<dbReference type="CDD" id="cd00093">
    <property type="entry name" value="HTH_XRE"/>
    <property type="match status" value="1"/>
</dbReference>
<gene>
    <name evidence="2" type="ORF">GCM10017579_26090</name>
</gene>
<dbReference type="InterPro" id="IPR001387">
    <property type="entry name" value="Cro/C1-type_HTH"/>
</dbReference>
<protein>
    <submittedName>
        <fullName evidence="2">Transcriptional regulator</fullName>
    </submittedName>
</protein>
<dbReference type="SUPFAM" id="SSF47413">
    <property type="entry name" value="lambda repressor-like DNA-binding domains"/>
    <property type="match status" value="1"/>
</dbReference>
<evidence type="ECO:0000313" key="3">
    <source>
        <dbReference type="Proteomes" id="UP001142292"/>
    </source>
</evidence>
<keyword evidence="3" id="KW-1185">Reference proteome</keyword>
<sequence>MKHMATSPGPLGEFLSAQRARITPADVGLPDVGGRRVAGLRREEVAVLAGVSVDYYTRLEQGRERSPSAQVVDALCTALRLSPDAREHTFRLARLAPAIQPEPGPVSPELLQLMDAFPHAAAYVVEPGFQILAANTTAKALLGPSQLSLGAFDYLFVDPAARTYFEHWDQVARSAVSALRLAAGFTKPHPAVPPLVSRMLVASSEFASFWADQTVAGLTLTEKIINHPDVGRLTLSYQTLDVRDAPGQQLTVATAAAGSTSADALALLGTLEATRTSRPGGHH</sequence>
<dbReference type="PANTHER" id="PTHR35010">
    <property type="entry name" value="BLL4672 PROTEIN-RELATED"/>
    <property type="match status" value="1"/>
</dbReference>
<dbReference type="Proteomes" id="UP001142292">
    <property type="component" value="Unassembled WGS sequence"/>
</dbReference>
<reference evidence="2" key="2">
    <citation type="submission" date="2023-01" db="EMBL/GenBank/DDBJ databases">
        <authorList>
            <person name="Sun Q."/>
            <person name="Evtushenko L."/>
        </authorList>
    </citation>
    <scope>NUCLEOTIDE SEQUENCE</scope>
    <source>
        <strain evidence="2">VKM Ac-1246</strain>
    </source>
</reference>
<dbReference type="Pfam" id="PF13560">
    <property type="entry name" value="HTH_31"/>
    <property type="match status" value="1"/>
</dbReference>
<dbReference type="PROSITE" id="PS50943">
    <property type="entry name" value="HTH_CROC1"/>
    <property type="match status" value="1"/>
</dbReference>
<dbReference type="InterPro" id="IPR010982">
    <property type="entry name" value="Lambda_DNA-bd_dom_sf"/>
</dbReference>
<dbReference type="InterPro" id="IPR041413">
    <property type="entry name" value="MLTR_LBD"/>
</dbReference>
<name>A0ABQ5SYC4_9ACTN</name>
<dbReference type="Gene3D" id="1.10.260.40">
    <property type="entry name" value="lambda repressor-like DNA-binding domains"/>
    <property type="match status" value="1"/>
</dbReference>
<organism evidence="2 3">
    <name type="scientific">Nocardioides luteus</name>
    <dbReference type="NCBI Taxonomy" id="1844"/>
    <lineage>
        <taxon>Bacteria</taxon>
        <taxon>Bacillati</taxon>
        <taxon>Actinomycetota</taxon>
        <taxon>Actinomycetes</taxon>
        <taxon>Propionibacteriales</taxon>
        <taxon>Nocardioidaceae</taxon>
        <taxon>Nocardioides</taxon>
    </lineage>
</organism>
<accession>A0ABQ5SYC4</accession>
<dbReference type="Pfam" id="PF17765">
    <property type="entry name" value="MLTR_LBD"/>
    <property type="match status" value="1"/>
</dbReference>